<dbReference type="CDD" id="cd01335">
    <property type="entry name" value="Radical_SAM"/>
    <property type="match status" value="1"/>
</dbReference>
<evidence type="ECO:0000256" key="7">
    <source>
        <dbReference type="ARBA" id="ARBA00023014"/>
    </source>
</evidence>
<dbReference type="InterPro" id="IPR051198">
    <property type="entry name" value="BchE-like"/>
</dbReference>
<proteinExistence type="predicted"/>
<evidence type="ECO:0000256" key="3">
    <source>
        <dbReference type="ARBA" id="ARBA00022679"/>
    </source>
</evidence>
<dbReference type="PANTHER" id="PTHR43409:SF7">
    <property type="entry name" value="BLL1977 PROTEIN"/>
    <property type="match status" value="1"/>
</dbReference>
<dbReference type="SFLD" id="SFLDG01123">
    <property type="entry name" value="methyltransferase_(Class_B)"/>
    <property type="match status" value="1"/>
</dbReference>
<dbReference type="SMART" id="SM00729">
    <property type="entry name" value="Elp3"/>
    <property type="match status" value="1"/>
</dbReference>
<keyword evidence="2" id="KW-0489">Methyltransferase</keyword>
<dbReference type="AlphaFoldDB" id="A0A1F7SMZ8"/>
<evidence type="ECO:0000256" key="5">
    <source>
        <dbReference type="ARBA" id="ARBA00022723"/>
    </source>
</evidence>
<feature type="domain" description="Radical SAM core" evidence="9">
    <location>
        <begin position="197"/>
        <end position="433"/>
    </location>
</feature>
<dbReference type="SFLD" id="SFLDG01082">
    <property type="entry name" value="B12-binding_domain_containing"/>
    <property type="match status" value="1"/>
</dbReference>
<dbReference type="PROSITE" id="PS51332">
    <property type="entry name" value="B12_BINDING"/>
    <property type="match status" value="1"/>
</dbReference>
<keyword evidence="3" id="KW-0808">Transferase</keyword>
<dbReference type="SFLD" id="SFLDS00029">
    <property type="entry name" value="Radical_SAM"/>
    <property type="match status" value="1"/>
</dbReference>
<dbReference type="GO" id="GO:0051539">
    <property type="term" value="F:4 iron, 4 sulfur cluster binding"/>
    <property type="evidence" value="ECO:0007669"/>
    <property type="project" value="UniProtKB-KW"/>
</dbReference>
<dbReference type="CDD" id="cd02068">
    <property type="entry name" value="radical_SAM_B12_BD"/>
    <property type="match status" value="1"/>
</dbReference>
<evidence type="ECO:0000259" key="8">
    <source>
        <dbReference type="PROSITE" id="PS51332"/>
    </source>
</evidence>
<sequence length="481" mass="55519">MGASKFKILLADPPQIAGGYDLAYPNLGILYLVGYAKKLISKGILPDIFEFYYLEGFCDLEGHIKRIKEINPDLYGLSFVSLLREGAFKTIRALKREMPNLPILCGGVHPTLNYEEVLRDSPADFCAVGEGEITFTSFLEAFAKRKEDRFSIPGIAFKNNGEIVFSEKRDFVKNLDDISFPDWGLVDFSKYRGNLYRKKSPSTAILASRGCPWNCVFCSNPVWRSGYPRVRLRSPQKIVEEIEMLYNRGIREIYIRSDELNADYKWCLSLMNELEKIKRNDLFFQCNLFLHNIDDNLAKAISLANFWLVHLGIESINQRVLDGIGKYTTVPKMYDILKALKKYSIKIYGFFMMYQLWEEDGLLRIETSEEVENTLRTAKIWYKEGLLDYISWQIASPYPGSKLYDIAIKHKIFRSELQVKNPWTVQMEIPGVDKKEILRKRLKGMVLQARMSAAHGHFGIRSFKNVLRKIKLIIKSVIGLN</sequence>
<evidence type="ECO:0000313" key="10">
    <source>
        <dbReference type="EMBL" id="OGL55149.1"/>
    </source>
</evidence>
<dbReference type="InterPro" id="IPR058240">
    <property type="entry name" value="rSAM_sf"/>
</dbReference>
<keyword evidence="4" id="KW-0949">S-adenosyl-L-methionine</keyword>
<evidence type="ECO:0000256" key="1">
    <source>
        <dbReference type="ARBA" id="ARBA00001966"/>
    </source>
</evidence>
<dbReference type="Gene3D" id="3.40.50.280">
    <property type="entry name" value="Cobalamin-binding domain"/>
    <property type="match status" value="1"/>
</dbReference>
<feature type="domain" description="B12-binding" evidence="8">
    <location>
        <begin position="5"/>
        <end position="149"/>
    </location>
</feature>
<dbReference type="PANTHER" id="PTHR43409">
    <property type="entry name" value="ANAEROBIC MAGNESIUM-PROTOPORPHYRIN IX MONOMETHYL ESTER CYCLASE-RELATED"/>
    <property type="match status" value="1"/>
</dbReference>
<dbReference type="InterPro" id="IPR007197">
    <property type="entry name" value="rSAM"/>
</dbReference>
<dbReference type="InterPro" id="IPR036724">
    <property type="entry name" value="Cobalamin-bd_sf"/>
</dbReference>
<organism evidence="10 11">
    <name type="scientific">Candidatus Schekmanbacteria bacterium RIFCSPLOWO2_12_FULL_38_15</name>
    <dbReference type="NCBI Taxonomy" id="1817883"/>
    <lineage>
        <taxon>Bacteria</taxon>
        <taxon>Candidatus Schekmaniibacteriota</taxon>
    </lineage>
</organism>
<gene>
    <name evidence="10" type="ORF">A3G31_02820</name>
</gene>
<dbReference type="SUPFAM" id="SSF102114">
    <property type="entry name" value="Radical SAM enzymes"/>
    <property type="match status" value="1"/>
</dbReference>
<dbReference type="PROSITE" id="PS51918">
    <property type="entry name" value="RADICAL_SAM"/>
    <property type="match status" value="1"/>
</dbReference>
<reference evidence="10 11" key="1">
    <citation type="journal article" date="2016" name="Nat. Commun.">
        <title>Thousands of microbial genomes shed light on interconnected biogeochemical processes in an aquifer system.</title>
        <authorList>
            <person name="Anantharaman K."/>
            <person name="Brown C.T."/>
            <person name="Hug L.A."/>
            <person name="Sharon I."/>
            <person name="Castelle C.J."/>
            <person name="Probst A.J."/>
            <person name="Thomas B.C."/>
            <person name="Singh A."/>
            <person name="Wilkins M.J."/>
            <person name="Karaoz U."/>
            <person name="Brodie E.L."/>
            <person name="Williams K.H."/>
            <person name="Hubbard S.S."/>
            <person name="Banfield J.F."/>
        </authorList>
    </citation>
    <scope>NUCLEOTIDE SEQUENCE [LARGE SCALE GENOMIC DNA]</scope>
</reference>
<dbReference type="InterPro" id="IPR006158">
    <property type="entry name" value="Cobalamin-bd"/>
</dbReference>
<evidence type="ECO:0000313" key="11">
    <source>
        <dbReference type="Proteomes" id="UP000178082"/>
    </source>
</evidence>
<accession>A0A1F7SMZ8</accession>
<dbReference type="InterPro" id="IPR023404">
    <property type="entry name" value="rSAM_horseshoe"/>
</dbReference>
<dbReference type="GO" id="GO:0046872">
    <property type="term" value="F:metal ion binding"/>
    <property type="evidence" value="ECO:0007669"/>
    <property type="project" value="UniProtKB-KW"/>
</dbReference>
<dbReference type="GO" id="GO:0031419">
    <property type="term" value="F:cobalamin binding"/>
    <property type="evidence" value="ECO:0007669"/>
    <property type="project" value="InterPro"/>
</dbReference>
<evidence type="ECO:0000256" key="6">
    <source>
        <dbReference type="ARBA" id="ARBA00023004"/>
    </source>
</evidence>
<evidence type="ECO:0000256" key="2">
    <source>
        <dbReference type="ARBA" id="ARBA00022603"/>
    </source>
</evidence>
<evidence type="ECO:0000256" key="4">
    <source>
        <dbReference type="ARBA" id="ARBA00022691"/>
    </source>
</evidence>
<dbReference type="Gene3D" id="3.80.30.20">
    <property type="entry name" value="tm_1862 like domain"/>
    <property type="match status" value="1"/>
</dbReference>
<dbReference type="EMBL" id="MGDI01000004">
    <property type="protein sequence ID" value="OGL55149.1"/>
    <property type="molecule type" value="Genomic_DNA"/>
</dbReference>
<keyword evidence="5" id="KW-0479">Metal-binding</keyword>
<dbReference type="Pfam" id="PF02310">
    <property type="entry name" value="B12-binding"/>
    <property type="match status" value="1"/>
</dbReference>
<dbReference type="GO" id="GO:0003824">
    <property type="term" value="F:catalytic activity"/>
    <property type="evidence" value="ECO:0007669"/>
    <property type="project" value="InterPro"/>
</dbReference>
<protein>
    <submittedName>
        <fullName evidence="10">Uncharacterized protein</fullName>
    </submittedName>
</protein>
<dbReference type="InterPro" id="IPR034466">
    <property type="entry name" value="Methyltransferase_Class_B"/>
</dbReference>
<keyword evidence="7" id="KW-0411">Iron-sulfur</keyword>
<name>A0A1F7SMZ8_9BACT</name>
<dbReference type="SUPFAM" id="SSF52242">
    <property type="entry name" value="Cobalamin (vitamin B12)-binding domain"/>
    <property type="match status" value="1"/>
</dbReference>
<comment type="caution">
    <text evidence="10">The sequence shown here is derived from an EMBL/GenBank/DDBJ whole genome shotgun (WGS) entry which is preliminary data.</text>
</comment>
<keyword evidence="6" id="KW-0408">Iron</keyword>
<dbReference type="STRING" id="1817883.A3G31_02820"/>
<dbReference type="InterPro" id="IPR006638">
    <property type="entry name" value="Elp3/MiaA/NifB-like_rSAM"/>
</dbReference>
<dbReference type="Proteomes" id="UP000178082">
    <property type="component" value="Unassembled WGS sequence"/>
</dbReference>
<dbReference type="Pfam" id="PF04055">
    <property type="entry name" value="Radical_SAM"/>
    <property type="match status" value="1"/>
</dbReference>
<comment type="cofactor">
    <cofactor evidence="1">
        <name>[4Fe-4S] cluster</name>
        <dbReference type="ChEBI" id="CHEBI:49883"/>
    </cofactor>
</comment>
<evidence type="ECO:0000259" key="9">
    <source>
        <dbReference type="PROSITE" id="PS51918"/>
    </source>
</evidence>